<dbReference type="EMBL" id="JAENHK010000006">
    <property type="protein sequence ID" value="MBK1895477.1"/>
    <property type="molecule type" value="Genomic_DNA"/>
</dbReference>
<evidence type="ECO:0000313" key="4">
    <source>
        <dbReference type="Proteomes" id="UP000628669"/>
    </source>
</evidence>
<protein>
    <submittedName>
        <fullName evidence="3">RHS repeat-associated core domain-containing protein</fullName>
    </submittedName>
</protein>
<feature type="chain" id="PRO_5047131819" evidence="1">
    <location>
        <begin position="20"/>
        <end position="196"/>
    </location>
</feature>
<feature type="non-terminal residue" evidence="3">
    <location>
        <position position="196"/>
    </location>
</feature>
<comment type="caution">
    <text evidence="3">The sequence shown here is derived from an EMBL/GenBank/DDBJ whole genome shotgun (WGS) entry which is preliminary data.</text>
</comment>
<evidence type="ECO:0000313" key="3">
    <source>
        <dbReference type="EMBL" id="MBK1895477.1"/>
    </source>
</evidence>
<reference evidence="4" key="1">
    <citation type="submission" date="2021-01" db="EMBL/GenBank/DDBJ databases">
        <title>Genome public.</title>
        <authorList>
            <person name="Liu C."/>
            <person name="Sun Q."/>
        </authorList>
    </citation>
    <scope>NUCLEOTIDE SEQUENCE [LARGE SCALE GENOMIC DNA]</scope>
    <source>
        <strain evidence="4">YIM B02567</strain>
    </source>
</reference>
<dbReference type="Pfam" id="PF20041">
    <property type="entry name" value="DUF6443"/>
    <property type="match status" value="1"/>
</dbReference>
<dbReference type="RefSeq" id="WP_234047707.1">
    <property type="nucleotide sequence ID" value="NZ_JAENHK010000006.1"/>
</dbReference>
<keyword evidence="1" id="KW-0732">Signal</keyword>
<gene>
    <name evidence="3" type="ORF">JHL15_06910</name>
</gene>
<organism evidence="3 4">
    <name type="scientific">Chryseobacterium paridis</name>
    <dbReference type="NCBI Taxonomy" id="2800328"/>
    <lineage>
        <taxon>Bacteria</taxon>
        <taxon>Pseudomonadati</taxon>
        <taxon>Bacteroidota</taxon>
        <taxon>Flavobacteriia</taxon>
        <taxon>Flavobacteriales</taxon>
        <taxon>Weeksellaceae</taxon>
        <taxon>Chryseobacterium group</taxon>
        <taxon>Chryseobacterium</taxon>
    </lineage>
</organism>
<evidence type="ECO:0000256" key="1">
    <source>
        <dbReference type="SAM" id="SignalP"/>
    </source>
</evidence>
<name>A0ABS1FSS3_9FLAO</name>
<accession>A0ABS1FSS3</accession>
<dbReference type="InterPro" id="IPR045619">
    <property type="entry name" value="DUF6443"/>
</dbReference>
<feature type="signal peptide" evidence="1">
    <location>
        <begin position="1"/>
        <end position="19"/>
    </location>
</feature>
<keyword evidence="4" id="KW-1185">Reference proteome</keyword>
<sequence length="196" mass="21550">MKKILIPIGTLLITGMVHAQLSPTENYVYSKTVLDYDVNNQPTKTSETVQYFDGLGRPKQVVNIKASPTGKDVVTHIEYDGFGRQVKDYLPVPQSNTLNGAIVPTPLANATQSTIYGQEKIYAEKTLENSPLDRLLEQKQVGTAWNDKPVKFQYDVNTAADVKKYVTVTSWASGTTASAISQSVNYAAGQLYKNTV</sequence>
<dbReference type="Proteomes" id="UP000628669">
    <property type="component" value="Unassembled WGS sequence"/>
</dbReference>
<evidence type="ECO:0000259" key="2">
    <source>
        <dbReference type="Pfam" id="PF20041"/>
    </source>
</evidence>
<feature type="domain" description="DUF6443" evidence="2">
    <location>
        <begin position="35"/>
        <end position="154"/>
    </location>
</feature>
<proteinExistence type="predicted"/>